<dbReference type="PROSITE" id="PS50045">
    <property type="entry name" value="SIGMA54_INTERACT_4"/>
    <property type="match status" value="1"/>
</dbReference>
<dbReference type="InterPro" id="IPR003593">
    <property type="entry name" value="AAA+_ATPase"/>
</dbReference>
<dbReference type="Pfam" id="PF25601">
    <property type="entry name" value="AAA_lid_14"/>
    <property type="match status" value="1"/>
</dbReference>
<dbReference type="PANTHER" id="PTHR32071">
    <property type="entry name" value="TRANSCRIPTIONAL REGULATORY PROTEIN"/>
    <property type="match status" value="1"/>
</dbReference>
<dbReference type="Gene3D" id="3.30.450.40">
    <property type="match status" value="1"/>
</dbReference>
<accession>A0ABS5I3I7</accession>
<evidence type="ECO:0000256" key="3">
    <source>
        <dbReference type="ARBA" id="ARBA00023015"/>
    </source>
</evidence>
<dbReference type="Gene3D" id="1.10.8.60">
    <property type="match status" value="1"/>
</dbReference>
<dbReference type="Pfam" id="PF00158">
    <property type="entry name" value="Sigma54_activat"/>
    <property type="match status" value="1"/>
</dbReference>
<evidence type="ECO:0000256" key="5">
    <source>
        <dbReference type="ARBA" id="ARBA00023163"/>
    </source>
</evidence>
<dbReference type="Gene3D" id="1.10.10.60">
    <property type="entry name" value="Homeodomain-like"/>
    <property type="match status" value="1"/>
</dbReference>
<dbReference type="InterPro" id="IPR058031">
    <property type="entry name" value="AAA_lid_NorR"/>
</dbReference>
<keyword evidence="8" id="KW-1185">Reference proteome</keyword>
<dbReference type="SMART" id="SM00382">
    <property type="entry name" value="AAA"/>
    <property type="match status" value="1"/>
</dbReference>
<dbReference type="PANTHER" id="PTHR32071:SF117">
    <property type="entry name" value="PTS-DEPENDENT DIHYDROXYACETONE KINASE OPERON REGULATORY PROTEIN-RELATED"/>
    <property type="match status" value="1"/>
</dbReference>
<keyword evidence="1" id="KW-0547">Nucleotide-binding</keyword>
<protein>
    <submittedName>
        <fullName evidence="7">Sigma-54-dependent Fis family transcriptional regulator</fullName>
    </submittedName>
</protein>
<dbReference type="InterPro" id="IPR025943">
    <property type="entry name" value="Sigma_54_int_dom_ATP-bd_2"/>
</dbReference>
<evidence type="ECO:0000256" key="4">
    <source>
        <dbReference type="ARBA" id="ARBA00023125"/>
    </source>
</evidence>
<dbReference type="PROSITE" id="PS00688">
    <property type="entry name" value="SIGMA54_INTERACT_3"/>
    <property type="match status" value="1"/>
</dbReference>
<dbReference type="RefSeq" id="WP_153666006.1">
    <property type="nucleotide sequence ID" value="NZ_JAAIKR010000011.1"/>
</dbReference>
<keyword evidence="3" id="KW-0805">Transcription regulation</keyword>
<evidence type="ECO:0000313" key="8">
    <source>
        <dbReference type="Proteomes" id="UP000811844"/>
    </source>
</evidence>
<dbReference type="CDD" id="cd00009">
    <property type="entry name" value="AAA"/>
    <property type="match status" value="1"/>
</dbReference>
<keyword evidence="4" id="KW-0238">DNA-binding</keyword>
<evidence type="ECO:0000313" key="7">
    <source>
        <dbReference type="EMBL" id="MBR9728593.1"/>
    </source>
</evidence>
<reference evidence="7 8" key="1">
    <citation type="submission" date="2020-02" db="EMBL/GenBank/DDBJ databases">
        <title>Shewanella WXL01 sp. nov., a marine bacterium isolated from green algae in Luhuitou Fringing Reef (Northern South China Sea).</title>
        <authorList>
            <person name="Wang X."/>
        </authorList>
    </citation>
    <scope>NUCLEOTIDE SEQUENCE [LARGE SCALE GENOMIC DNA]</scope>
    <source>
        <strain evidence="7 8">MCCC 1A01895</strain>
    </source>
</reference>
<keyword evidence="2" id="KW-0067">ATP-binding</keyword>
<organism evidence="7 8">
    <name type="scientific">Shewanella intestini</name>
    <dbReference type="NCBI Taxonomy" id="2017544"/>
    <lineage>
        <taxon>Bacteria</taxon>
        <taxon>Pseudomonadati</taxon>
        <taxon>Pseudomonadota</taxon>
        <taxon>Gammaproteobacteria</taxon>
        <taxon>Alteromonadales</taxon>
        <taxon>Shewanellaceae</taxon>
        <taxon>Shewanella</taxon>
    </lineage>
</organism>
<dbReference type="InterPro" id="IPR009057">
    <property type="entry name" value="Homeodomain-like_sf"/>
</dbReference>
<dbReference type="InterPro" id="IPR025944">
    <property type="entry name" value="Sigma_54_int_dom_CS"/>
</dbReference>
<evidence type="ECO:0000256" key="1">
    <source>
        <dbReference type="ARBA" id="ARBA00022741"/>
    </source>
</evidence>
<sequence>MQKQFFFESIQTLCSSLQIDVALNRYLKHIKKTLPIDGMFINIHHAQYQHIQFLVHCNDTQSGTLDLRVPLSEEQNEILINKEWADITILNKISHEPVTEYITSQVVPEAKSLLMLKIYSQDTPLGMVVFYSKQHSAFKAHHGDFIEPHLHTIALLTAFELKGRNLLKINQDITKQNSSLKRALFNSHGVIGAESGLRPVMEKVKAIAKLSTTVLLHGETGCGKEVVANAIHEMSDLSDKPFIKVNCGAIPESLIDSELFGYEKGAFTGANATKKGLFEQANGGTIFLDEIGELPLAVQVRLLRVLQNSTIVRVGGSESIQLNIRIIAATHRNLKAMVHKGEFREDLWYRLAIFPIEIPALRQRTSDIPLLLQHFIELLSAKFNLTQLPSTTEKELAKLTHYSWPGNVRELFNIIERAMIQYPKGPLAFDLYDEELEAEPDHHGNVIVIDPSYAGNMLVPLDTMIAKYISHALKITGGKLYGAGGAAELLDINPNTLRSKMKKLNLC</sequence>
<proteinExistence type="predicted"/>
<dbReference type="PROSITE" id="PS00676">
    <property type="entry name" value="SIGMA54_INTERACT_2"/>
    <property type="match status" value="1"/>
</dbReference>
<dbReference type="Proteomes" id="UP000811844">
    <property type="component" value="Unassembled WGS sequence"/>
</dbReference>
<comment type="caution">
    <text evidence="7">The sequence shown here is derived from an EMBL/GenBank/DDBJ whole genome shotgun (WGS) entry which is preliminary data.</text>
</comment>
<dbReference type="InterPro" id="IPR002078">
    <property type="entry name" value="Sigma_54_int"/>
</dbReference>
<dbReference type="InterPro" id="IPR029016">
    <property type="entry name" value="GAF-like_dom_sf"/>
</dbReference>
<evidence type="ECO:0000259" key="6">
    <source>
        <dbReference type="PROSITE" id="PS50045"/>
    </source>
</evidence>
<dbReference type="SUPFAM" id="SSF46689">
    <property type="entry name" value="Homeodomain-like"/>
    <property type="match status" value="1"/>
</dbReference>
<dbReference type="InterPro" id="IPR027417">
    <property type="entry name" value="P-loop_NTPase"/>
</dbReference>
<feature type="domain" description="Sigma-54 factor interaction" evidence="6">
    <location>
        <begin position="190"/>
        <end position="420"/>
    </location>
</feature>
<name>A0ABS5I3I7_9GAMM</name>
<evidence type="ECO:0000256" key="2">
    <source>
        <dbReference type="ARBA" id="ARBA00022840"/>
    </source>
</evidence>
<dbReference type="SUPFAM" id="SSF52540">
    <property type="entry name" value="P-loop containing nucleoside triphosphate hydrolases"/>
    <property type="match status" value="1"/>
</dbReference>
<gene>
    <name evidence="7" type="ORF">G3R48_11460</name>
</gene>
<dbReference type="EMBL" id="JAAIKR010000011">
    <property type="protein sequence ID" value="MBR9728593.1"/>
    <property type="molecule type" value="Genomic_DNA"/>
</dbReference>
<keyword evidence="5" id="KW-0804">Transcription</keyword>
<dbReference type="Gene3D" id="3.40.50.300">
    <property type="entry name" value="P-loop containing nucleotide triphosphate hydrolases"/>
    <property type="match status" value="1"/>
</dbReference>